<dbReference type="STRING" id="1666911.HLUCCA11_02670"/>
<dbReference type="AlphaFoldDB" id="A0A0P7Z0S4"/>
<dbReference type="SUPFAM" id="SSF51971">
    <property type="entry name" value="Nucleotide-binding domain"/>
    <property type="match status" value="1"/>
</dbReference>
<dbReference type="PATRIC" id="fig|1666911.3.peg.1776"/>
<name>A0A0P7Z0S4_9CYAN</name>
<gene>
    <name evidence="2" type="ORF">HLUCCA11_02670</name>
</gene>
<dbReference type="PANTHER" id="PTHR21197:SF0">
    <property type="entry name" value="UDP-GALACTOPYRANOSE MUTASE"/>
    <property type="match status" value="1"/>
</dbReference>
<organism evidence="2 3">
    <name type="scientific">Phormidesmis priestleyi Ana</name>
    <dbReference type="NCBI Taxonomy" id="1666911"/>
    <lineage>
        <taxon>Bacteria</taxon>
        <taxon>Bacillati</taxon>
        <taxon>Cyanobacteriota</taxon>
        <taxon>Cyanophyceae</taxon>
        <taxon>Leptolyngbyales</taxon>
        <taxon>Leptolyngbyaceae</taxon>
        <taxon>Phormidesmis</taxon>
    </lineage>
</organism>
<dbReference type="NCBIfam" id="NF005545">
    <property type="entry name" value="PRK07208.1-1"/>
    <property type="match status" value="1"/>
</dbReference>
<dbReference type="EMBL" id="LJZR01000002">
    <property type="protein sequence ID" value="KPQ37360.1"/>
    <property type="molecule type" value="Genomic_DNA"/>
</dbReference>
<dbReference type="NCBIfam" id="NF005548">
    <property type="entry name" value="PRK07208.1-4"/>
    <property type="match status" value="1"/>
</dbReference>
<sequence length="489" mass="55376">MVSRTVVIGAGPAGLIAAYELVKNGQQATVIEQSDKVGGISRTETYQGYRFDIGGHRFFTKVGEVQELWKEILGDDFIQVPRLSRIYYRNRFFDYPLSITNTLKNLGPIDSALIVLSYLKARANAKLNPDIEAENFEEWVTERFGSRLYRTFFKSYTEKVWGIPCDKIQAEWAAQRIKGLSLSKAVINAMFGSNDTKTLIKEFDYPVLGPGMMWEKCQSLIEETGSVVAMNTSAVRIERTGSHIDCVIAKKGDEEFVIKADNYVSSMPVSALVRQLDPPAPQAVLAAANGLKYRDFLIVPIVVNIKSLFPDNWIYIHSPDFRVGRIQNFKNWSAAMVPDANKTCLGMEYFCSEGDDIWERDDKALIRLATEEIVGLGLVPDESMVEDGTVIRQKKAYPVYDGEYRQHLAVLQEFVEGFDNLQTVGRNGMHRYNNQDHSMLTGLLAAKNILGEQHNLWDINTERSYHEDFTKEQWAKLKEAQSREMSAVT</sequence>
<dbReference type="InterPro" id="IPR002937">
    <property type="entry name" value="Amino_oxidase"/>
</dbReference>
<feature type="domain" description="Amine oxidase" evidence="1">
    <location>
        <begin position="13"/>
        <end position="299"/>
    </location>
</feature>
<evidence type="ECO:0000313" key="2">
    <source>
        <dbReference type="EMBL" id="KPQ37360.1"/>
    </source>
</evidence>
<dbReference type="GO" id="GO:0005829">
    <property type="term" value="C:cytosol"/>
    <property type="evidence" value="ECO:0007669"/>
    <property type="project" value="TreeGrafter"/>
</dbReference>
<protein>
    <submittedName>
        <fullName evidence="2">UDP-galactopyranose mutase</fullName>
        <ecNumber evidence="2">5.4.99.9</ecNumber>
    </submittedName>
</protein>
<dbReference type="Proteomes" id="UP000050465">
    <property type="component" value="Unassembled WGS sequence"/>
</dbReference>
<evidence type="ECO:0000259" key="1">
    <source>
        <dbReference type="Pfam" id="PF01593"/>
    </source>
</evidence>
<dbReference type="Pfam" id="PF01593">
    <property type="entry name" value="Amino_oxidase"/>
    <property type="match status" value="1"/>
</dbReference>
<reference evidence="2 3" key="1">
    <citation type="submission" date="2015-09" db="EMBL/GenBank/DDBJ databases">
        <title>Identification and resolution of microdiversity through metagenomic sequencing of parallel consortia.</title>
        <authorList>
            <person name="Nelson W.C."/>
            <person name="Romine M.F."/>
            <person name="Lindemann S.R."/>
        </authorList>
    </citation>
    <scope>NUCLEOTIDE SEQUENCE [LARGE SCALE GENOMIC DNA]</scope>
    <source>
        <strain evidence="2">Ana</strain>
    </source>
</reference>
<comment type="caution">
    <text evidence="2">The sequence shown here is derived from an EMBL/GenBank/DDBJ whole genome shotgun (WGS) entry which is preliminary data.</text>
</comment>
<accession>A0A0P7Z0S4</accession>
<dbReference type="Gene3D" id="3.50.50.60">
    <property type="entry name" value="FAD/NAD(P)-binding domain"/>
    <property type="match status" value="1"/>
</dbReference>
<dbReference type="PRINTS" id="PR00419">
    <property type="entry name" value="ADXRDTASE"/>
</dbReference>
<dbReference type="InterPro" id="IPR036188">
    <property type="entry name" value="FAD/NAD-bd_sf"/>
</dbReference>
<dbReference type="NCBIfam" id="NF005547">
    <property type="entry name" value="PRK07208.1-3"/>
    <property type="match status" value="1"/>
</dbReference>
<dbReference type="PANTHER" id="PTHR21197">
    <property type="entry name" value="UDP-GALACTOPYRANOSE MUTASE"/>
    <property type="match status" value="1"/>
</dbReference>
<proteinExistence type="predicted"/>
<dbReference type="GO" id="GO:0008767">
    <property type="term" value="F:UDP-galactopyranose mutase activity"/>
    <property type="evidence" value="ECO:0007669"/>
    <property type="project" value="UniProtKB-EC"/>
</dbReference>
<dbReference type="EC" id="5.4.99.9" evidence="2"/>
<dbReference type="GO" id="GO:0016491">
    <property type="term" value="F:oxidoreductase activity"/>
    <property type="evidence" value="ECO:0007669"/>
    <property type="project" value="InterPro"/>
</dbReference>
<dbReference type="GO" id="GO:0050660">
    <property type="term" value="F:flavin adenine dinucleotide binding"/>
    <property type="evidence" value="ECO:0007669"/>
    <property type="project" value="TreeGrafter"/>
</dbReference>
<keyword evidence="2" id="KW-0413">Isomerase</keyword>
<evidence type="ECO:0000313" key="3">
    <source>
        <dbReference type="Proteomes" id="UP000050465"/>
    </source>
</evidence>